<dbReference type="Pfam" id="PF17938">
    <property type="entry name" value="TetR_C_29"/>
    <property type="match status" value="1"/>
</dbReference>
<dbReference type="Pfam" id="PF00440">
    <property type="entry name" value="TetR_N"/>
    <property type="match status" value="1"/>
</dbReference>
<name>A0A516GZP3_9PROT</name>
<dbReference type="OrthoDB" id="2356263at2"/>
<evidence type="ECO:0000256" key="3">
    <source>
        <dbReference type="SAM" id="MobiDB-lite"/>
    </source>
</evidence>
<evidence type="ECO:0000256" key="2">
    <source>
        <dbReference type="PROSITE-ProRule" id="PRU00335"/>
    </source>
</evidence>
<protein>
    <submittedName>
        <fullName evidence="5">TetR/AcrR family transcriptional regulator</fullName>
    </submittedName>
</protein>
<dbReference type="PROSITE" id="PS50977">
    <property type="entry name" value="HTH_TETR_2"/>
    <property type="match status" value="1"/>
</dbReference>
<evidence type="ECO:0000313" key="5">
    <source>
        <dbReference type="EMBL" id="QDO97001.1"/>
    </source>
</evidence>
<gene>
    <name evidence="5" type="ORF">FNB15_06820</name>
</gene>
<dbReference type="Proteomes" id="UP000317496">
    <property type="component" value="Chromosome"/>
</dbReference>
<evidence type="ECO:0000313" key="6">
    <source>
        <dbReference type="Proteomes" id="UP000317496"/>
    </source>
</evidence>
<evidence type="ECO:0000256" key="1">
    <source>
        <dbReference type="ARBA" id="ARBA00023125"/>
    </source>
</evidence>
<sequence length="243" mass="27200">MTPSAKQRAAKKKPAKKAAPPRKAAEPAPAPRHAGAKARAPEATKQDIIDVATREFAQNGLSGARVDEIAAKTGSSKRMIYYYFGDKDGLYLAVLEEAYRKVRTTEAQLDLEHLRPTDALKKLVEFTFDHHHSNEAFIRLVMIENIHHGEYLARSKTIQDLNVSAIGELERVYQRGLQDGIFRKGLNAIELHWQISALAFFNVSNRATFSQIFRVDLTSKKAVASLRSQVVDMVLRNVLKHPG</sequence>
<dbReference type="AlphaFoldDB" id="A0A516GZP3"/>
<dbReference type="InterPro" id="IPR009057">
    <property type="entry name" value="Homeodomain-like_sf"/>
</dbReference>
<dbReference type="GO" id="GO:0003677">
    <property type="term" value="F:DNA binding"/>
    <property type="evidence" value="ECO:0007669"/>
    <property type="project" value="UniProtKB-UniRule"/>
</dbReference>
<dbReference type="KEGG" id="fer:FNB15_06820"/>
<feature type="DNA-binding region" description="H-T-H motif" evidence="2">
    <location>
        <begin position="65"/>
        <end position="84"/>
    </location>
</feature>
<dbReference type="InterPro" id="IPR001647">
    <property type="entry name" value="HTH_TetR"/>
</dbReference>
<dbReference type="SUPFAM" id="SSF48498">
    <property type="entry name" value="Tetracyclin repressor-like, C-terminal domain"/>
    <property type="match status" value="1"/>
</dbReference>
<dbReference type="InterPro" id="IPR041474">
    <property type="entry name" value="NicS_C"/>
</dbReference>
<dbReference type="PRINTS" id="PR00455">
    <property type="entry name" value="HTHTETR"/>
</dbReference>
<feature type="compositionally biased region" description="Basic residues" evidence="3">
    <location>
        <begin position="8"/>
        <end position="20"/>
    </location>
</feature>
<evidence type="ECO:0000259" key="4">
    <source>
        <dbReference type="PROSITE" id="PS50977"/>
    </source>
</evidence>
<dbReference type="EMBL" id="CP041636">
    <property type="protein sequence ID" value="QDO97001.1"/>
    <property type="molecule type" value="Genomic_DNA"/>
</dbReference>
<dbReference type="SUPFAM" id="SSF46689">
    <property type="entry name" value="Homeodomain-like"/>
    <property type="match status" value="1"/>
</dbReference>
<dbReference type="InterPro" id="IPR050109">
    <property type="entry name" value="HTH-type_TetR-like_transc_reg"/>
</dbReference>
<feature type="region of interest" description="Disordered" evidence="3">
    <location>
        <begin position="1"/>
        <end position="44"/>
    </location>
</feature>
<dbReference type="RefSeq" id="WP_144067982.1">
    <property type="nucleotide sequence ID" value="NZ_CP041636.1"/>
</dbReference>
<dbReference type="PANTHER" id="PTHR30328:SF54">
    <property type="entry name" value="HTH-TYPE TRANSCRIPTIONAL REPRESSOR SCO4008"/>
    <property type="match status" value="1"/>
</dbReference>
<organism evidence="5 6">
    <name type="scientific">Ferrovibrio terrae</name>
    <dbReference type="NCBI Taxonomy" id="2594003"/>
    <lineage>
        <taxon>Bacteria</taxon>
        <taxon>Pseudomonadati</taxon>
        <taxon>Pseudomonadota</taxon>
        <taxon>Alphaproteobacteria</taxon>
        <taxon>Rhodospirillales</taxon>
        <taxon>Rhodospirillaceae</taxon>
        <taxon>Ferrovibrio</taxon>
    </lineage>
</organism>
<proteinExistence type="predicted"/>
<dbReference type="InterPro" id="IPR036271">
    <property type="entry name" value="Tet_transcr_reg_TetR-rel_C_sf"/>
</dbReference>
<accession>A0A516GZP3</accession>
<dbReference type="PANTHER" id="PTHR30328">
    <property type="entry name" value="TRANSCRIPTIONAL REPRESSOR"/>
    <property type="match status" value="1"/>
</dbReference>
<keyword evidence="6" id="KW-1185">Reference proteome</keyword>
<keyword evidence="1 2" id="KW-0238">DNA-binding</keyword>
<dbReference type="Gene3D" id="1.10.357.10">
    <property type="entry name" value="Tetracycline Repressor, domain 2"/>
    <property type="match status" value="1"/>
</dbReference>
<reference evidence="5 6" key="1">
    <citation type="submission" date="2019-07" db="EMBL/GenBank/DDBJ databases">
        <title>Genome sequencing for Ferrovibrio sp. K5.</title>
        <authorList>
            <person name="Park S.-J."/>
        </authorList>
    </citation>
    <scope>NUCLEOTIDE SEQUENCE [LARGE SCALE GENOMIC DNA]</scope>
    <source>
        <strain evidence="5 6">K5</strain>
    </source>
</reference>
<feature type="domain" description="HTH tetR-type" evidence="4">
    <location>
        <begin position="42"/>
        <end position="102"/>
    </location>
</feature>